<organism evidence="1 2">
    <name type="scientific">Virgibacillus litoralis</name>
    <dbReference type="NCBI Taxonomy" id="578221"/>
    <lineage>
        <taxon>Bacteria</taxon>
        <taxon>Bacillati</taxon>
        <taxon>Bacillota</taxon>
        <taxon>Bacilli</taxon>
        <taxon>Bacillales</taxon>
        <taxon>Bacillaceae</taxon>
        <taxon>Virgibacillus</taxon>
    </lineage>
</organism>
<accession>A0ABS4HH54</accession>
<proteinExistence type="predicted"/>
<dbReference type="Proteomes" id="UP001519328">
    <property type="component" value="Unassembled WGS sequence"/>
</dbReference>
<evidence type="ECO:0000313" key="1">
    <source>
        <dbReference type="EMBL" id="MBP1950262.1"/>
    </source>
</evidence>
<gene>
    <name evidence="1" type="ORF">J2Z82_003219</name>
</gene>
<reference evidence="1 2" key="1">
    <citation type="submission" date="2021-03" db="EMBL/GenBank/DDBJ databases">
        <title>Genomic Encyclopedia of Type Strains, Phase IV (KMG-IV): sequencing the most valuable type-strain genomes for metagenomic binning, comparative biology and taxonomic classification.</title>
        <authorList>
            <person name="Goeker M."/>
        </authorList>
    </citation>
    <scope>NUCLEOTIDE SEQUENCE [LARGE SCALE GENOMIC DNA]</scope>
    <source>
        <strain evidence="1 2">DSM 21085</strain>
    </source>
</reference>
<name>A0ABS4HH54_9BACI</name>
<protein>
    <submittedName>
        <fullName evidence="1">Uncharacterized protein</fullName>
    </submittedName>
</protein>
<sequence>MDLREVYTESIAESHESLSLLIEFLVLEMKVLSFDDDQRELDLYFKPNNKVKMNKLLLEYRTKIGESA</sequence>
<keyword evidence="2" id="KW-1185">Reference proteome</keyword>
<dbReference type="EMBL" id="JAGGKK010000020">
    <property type="protein sequence ID" value="MBP1950262.1"/>
    <property type="molecule type" value="Genomic_DNA"/>
</dbReference>
<evidence type="ECO:0000313" key="2">
    <source>
        <dbReference type="Proteomes" id="UP001519328"/>
    </source>
</evidence>
<comment type="caution">
    <text evidence="1">The sequence shown here is derived from an EMBL/GenBank/DDBJ whole genome shotgun (WGS) entry which is preliminary data.</text>
</comment>
<dbReference type="RefSeq" id="WP_209481740.1">
    <property type="nucleotide sequence ID" value="NZ_JAGGKK010000020.1"/>
</dbReference>